<dbReference type="OrthoDB" id="40600at2759"/>
<keyword evidence="1" id="KW-0812">Transmembrane</keyword>
<dbReference type="Proteomes" id="UP000324585">
    <property type="component" value="Unassembled WGS sequence"/>
</dbReference>
<keyword evidence="1" id="KW-0472">Membrane</keyword>
<evidence type="ECO:0000313" key="2">
    <source>
        <dbReference type="EMBL" id="KAA8491593.1"/>
    </source>
</evidence>
<name>A0A5J4YLR9_PORPP</name>
<feature type="transmembrane region" description="Helical" evidence="1">
    <location>
        <begin position="34"/>
        <end position="57"/>
    </location>
</feature>
<reference evidence="3" key="1">
    <citation type="journal article" date="2019" name="Nat. Commun.">
        <title>Expansion of phycobilisome linker gene families in mesophilic red algae.</title>
        <authorList>
            <person name="Lee J."/>
            <person name="Kim D."/>
            <person name="Bhattacharya D."/>
            <person name="Yoon H.S."/>
        </authorList>
    </citation>
    <scope>NUCLEOTIDE SEQUENCE [LARGE SCALE GENOMIC DNA]</scope>
    <source>
        <strain evidence="3">CCMP 1328</strain>
    </source>
</reference>
<proteinExistence type="predicted"/>
<comment type="caution">
    <text evidence="2">The sequence shown here is derived from an EMBL/GenBank/DDBJ whole genome shotgun (WGS) entry which is preliminary data.</text>
</comment>
<organism evidence="2 3">
    <name type="scientific">Porphyridium purpureum</name>
    <name type="common">Red alga</name>
    <name type="synonym">Porphyridium cruentum</name>
    <dbReference type="NCBI Taxonomy" id="35688"/>
    <lineage>
        <taxon>Eukaryota</taxon>
        <taxon>Rhodophyta</taxon>
        <taxon>Bangiophyceae</taxon>
        <taxon>Porphyridiales</taxon>
        <taxon>Porphyridiaceae</taxon>
        <taxon>Porphyridium</taxon>
    </lineage>
</organism>
<sequence>MCGVMAAPGTCDVDGQRDDFKVYGVRKVAECATLAGALILGVVGCVLVVGLVWWMVAAGRQRRRALKLALQVPSLRRKPVVGVRAASSRRRTDGIDDASGTQPIDAYVDGMLDLDEQRASLVTGCEIASFNDYLYSLHLSGGSRTAESMVLALAQSVAPTIALPLMMLLPQKWRSMPIFGRGIESKLSLLGGYESEAAGAGAPSKLSKQSAWFSPITAAFLTETLTQAMRNSTPRASWRPLLSLARGEPPGKSARAALKSTKLPNPFVLHSDVAPLVQAMLEEEPDEPSGPEEHRVMRTRPLNASLLPGLELGYGGLRAEHSRRQECLNRVLAILLNRLAVNGVRGASHVSLLHEHKIDLAALKADAELAREWNQLIDFDSPFGVQVGDSASDIVYTPHELVQYLLMGQTHESSSITPHRMQIQSQPTSFGIGLCVKMPAGHDAATSQASHSYVQIPLACAMKTGVCRVARNTDGDGEQVTTFLNHAGISLHIRSGVLPGYVQYYEGVEGFCGWHPENNPVKPWQIGERMAITLQVVSEGSVPGRQDLPAVMDVLKYCAVASVASCLSAVKQGLPMGGYGTNGVCIDSVAIVQIALGTLKNDEPSKGARTNLYPILLSGAGRQNMHASARSLLLAALDDHARTRGSENGCFFKQDAQTVMDAIEALPNDIAPSIGDVPGIMRRVLDNIPPNSPFAMVDATAADCRAVLAAL</sequence>
<evidence type="ECO:0000313" key="3">
    <source>
        <dbReference type="Proteomes" id="UP000324585"/>
    </source>
</evidence>
<dbReference type="EMBL" id="VRMN01000012">
    <property type="protein sequence ID" value="KAA8491593.1"/>
    <property type="molecule type" value="Genomic_DNA"/>
</dbReference>
<dbReference type="AlphaFoldDB" id="A0A5J4YLR9"/>
<protein>
    <submittedName>
        <fullName evidence="2">Uncharacterized protein</fullName>
    </submittedName>
</protein>
<gene>
    <name evidence="2" type="ORF">FVE85_9640</name>
</gene>
<keyword evidence="1" id="KW-1133">Transmembrane helix</keyword>
<evidence type="ECO:0000256" key="1">
    <source>
        <dbReference type="SAM" id="Phobius"/>
    </source>
</evidence>
<keyword evidence="3" id="KW-1185">Reference proteome</keyword>
<accession>A0A5J4YLR9</accession>